<evidence type="ECO:0000259" key="1">
    <source>
        <dbReference type="Pfam" id="PF13676"/>
    </source>
</evidence>
<evidence type="ECO:0000313" key="2">
    <source>
        <dbReference type="EMBL" id="AVP65137.1"/>
    </source>
</evidence>
<dbReference type="GO" id="GO:0007165">
    <property type="term" value="P:signal transduction"/>
    <property type="evidence" value="ECO:0007669"/>
    <property type="project" value="InterPro"/>
</dbReference>
<name>A0AAU8YY66_CLOBO</name>
<dbReference type="InterPro" id="IPR000157">
    <property type="entry name" value="TIR_dom"/>
</dbReference>
<accession>A0AAU8YY66</accession>
<reference evidence="2 3" key="1">
    <citation type="submission" date="2018-01" db="EMBL/GenBank/DDBJ databases">
        <title>Genetic Diversity of Clostridium botulinum in seafood.</title>
        <authorList>
            <person name="Athira V."/>
            <person name="Arun Jyothi P.V."/>
            <person name="Lalitha K.V."/>
            <person name="Joseph T.C."/>
        </authorList>
    </citation>
    <scope>NUCLEOTIDE SEQUENCE [LARGE SCALE GENOMIC DNA]</scope>
    <source>
        <strain evidence="2 3">Mfbjulcb5</strain>
    </source>
</reference>
<dbReference type="SUPFAM" id="SSF52200">
    <property type="entry name" value="Toll/Interleukin receptor TIR domain"/>
    <property type="match status" value="1"/>
</dbReference>
<dbReference type="Pfam" id="PF13676">
    <property type="entry name" value="TIR_2"/>
    <property type="match status" value="1"/>
</dbReference>
<dbReference type="InterPro" id="IPR035897">
    <property type="entry name" value="Toll_tir_struct_dom_sf"/>
</dbReference>
<dbReference type="Proteomes" id="UP000238070">
    <property type="component" value="Chromosome"/>
</dbReference>
<sequence>MLQNNNFIINKLVVIGGSRVKVFVSHSSNDKDKIDELIIVLEILKCEVFYSSKSDTNKIGFGENFYTKIRKEIKESDRILAMVSQNFYESIPSQIEMGIAYAFEKEITPIGIENKNYKELLKGLFTSNDRLASIYSEYDMINILELFSKEPSKVTSSARRIVERANETKGLILKTDEIGPIKSTENYIEELILTGQLNINECIFLKYILHKRRYRFEWAWKIDEGVNKFKKWVDSNLYYLDSEVKEVYEDIIHHFNDLSLFDEIEYTGPGNVRLYGFKPNFSKDLVNLYNKNKMIIENECNKQEILS</sequence>
<feature type="domain" description="TIR" evidence="1">
    <location>
        <begin position="22"/>
        <end position="119"/>
    </location>
</feature>
<dbReference type="AlphaFoldDB" id="A0AAU8YY66"/>
<dbReference type="Gene3D" id="3.40.50.10140">
    <property type="entry name" value="Toll/interleukin-1 receptor homology (TIR) domain"/>
    <property type="match status" value="1"/>
</dbReference>
<organism evidence="2 3">
    <name type="scientific">Clostridium botulinum</name>
    <dbReference type="NCBI Taxonomy" id="1491"/>
    <lineage>
        <taxon>Bacteria</taxon>
        <taxon>Bacillati</taxon>
        <taxon>Bacillota</taxon>
        <taxon>Clostridia</taxon>
        <taxon>Eubacteriales</taxon>
        <taxon>Clostridiaceae</taxon>
        <taxon>Clostridium</taxon>
    </lineage>
</organism>
<gene>
    <name evidence="2" type="ORF">C3B64_13065</name>
</gene>
<protein>
    <recommendedName>
        <fullName evidence="1">TIR domain-containing protein</fullName>
    </recommendedName>
</protein>
<dbReference type="EMBL" id="CP027776">
    <property type="protein sequence ID" value="AVP65137.1"/>
    <property type="molecule type" value="Genomic_DNA"/>
</dbReference>
<proteinExistence type="predicted"/>
<evidence type="ECO:0000313" key="3">
    <source>
        <dbReference type="Proteomes" id="UP000238070"/>
    </source>
</evidence>